<comment type="caution">
    <text evidence="1">The sequence shown here is derived from an EMBL/GenBank/DDBJ whole genome shotgun (WGS) entry which is preliminary data.</text>
</comment>
<evidence type="ECO:0000313" key="1">
    <source>
        <dbReference type="EMBL" id="KKK67302.1"/>
    </source>
</evidence>
<dbReference type="EMBL" id="LAZR01059681">
    <property type="protein sequence ID" value="KKK67302.1"/>
    <property type="molecule type" value="Genomic_DNA"/>
</dbReference>
<sequence length="174" mass="18102">MPIFKALAAQTASVARTAEGTEDKALRSTRDGSLFVAGWELAGVMEGRGFMVNVGAFSTPVVGGGVGGTAIDLDAPELVIGVQDGTSILPIRIEVDMGLPVGAADDDEIDILIAVDQDKVNAESDGTAGTAEVIHNLNTLFANASKCYANSEYSATMTDPVLDLELAHMTKIFE</sequence>
<proteinExistence type="predicted"/>
<reference evidence="1" key="1">
    <citation type="journal article" date="2015" name="Nature">
        <title>Complex archaea that bridge the gap between prokaryotes and eukaryotes.</title>
        <authorList>
            <person name="Spang A."/>
            <person name="Saw J.H."/>
            <person name="Jorgensen S.L."/>
            <person name="Zaremba-Niedzwiedzka K."/>
            <person name="Martijn J."/>
            <person name="Lind A.E."/>
            <person name="van Eijk R."/>
            <person name="Schleper C."/>
            <person name="Guy L."/>
            <person name="Ettema T.J."/>
        </authorList>
    </citation>
    <scope>NUCLEOTIDE SEQUENCE</scope>
</reference>
<name>A0A0F8XDK6_9ZZZZ</name>
<accession>A0A0F8XDK6</accession>
<organism evidence="1">
    <name type="scientific">marine sediment metagenome</name>
    <dbReference type="NCBI Taxonomy" id="412755"/>
    <lineage>
        <taxon>unclassified sequences</taxon>
        <taxon>metagenomes</taxon>
        <taxon>ecological metagenomes</taxon>
    </lineage>
</organism>
<dbReference type="AlphaFoldDB" id="A0A0F8XDK6"/>
<gene>
    <name evidence="1" type="ORF">LCGC14_2955420</name>
</gene>
<feature type="non-terminal residue" evidence="1">
    <location>
        <position position="174"/>
    </location>
</feature>
<protein>
    <submittedName>
        <fullName evidence="1">Uncharacterized protein</fullName>
    </submittedName>
</protein>